<dbReference type="SUPFAM" id="SSF52266">
    <property type="entry name" value="SGNH hydrolase"/>
    <property type="match status" value="1"/>
</dbReference>
<dbReference type="InterPro" id="IPR051532">
    <property type="entry name" value="Ester_Hydrolysis_Enzymes"/>
</dbReference>
<dbReference type="Proteomes" id="UP000293296">
    <property type="component" value="Chromosome"/>
</dbReference>
<dbReference type="AlphaFoldDB" id="A0A4P6HNR8"/>
<sequence>MSIVTMTTTRILSVHRMIIKRILSSLVGVALLLATAEFVYRFVHDKQTTDKYANDPLCVSDAVLGYRFRQGSVSPQGKSVNCINNVGFRGDDVDVIKPKNTYRIVCVGDSATNGVNVHNHETYPGILSEMFSRSQFKDNLKVEVINAGVPGYVTDHHAYLFERYLEISPDLFIFMLGMTDVQAILQRHEGWDTIRKRVAARNYNTFVEYLIQRSRLCSAIEAWLSEWIDELQLQAHEKKDLTPEIEQALILYSKNMQAMIDGCRARGISVFNINYPWNFTSSVGREDNFTPLKDTIKYWEFNLFWQAMPLLGQANASLAAKNNMVYLDPQPSVLKAKDRLLFYGKADFSHPSIQGNFIIATLVYKTLLKTVLRDKIVRECDGFEFAQLYLLGIPELPVNDMKQ</sequence>
<dbReference type="GO" id="GO:0004622">
    <property type="term" value="F:phosphatidylcholine lysophospholipase activity"/>
    <property type="evidence" value="ECO:0007669"/>
    <property type="project" value="TreeGrafter"/>
</dbReference>
<dbReference type="PANTHER" id="PTHR30383">
    <property type="entry name" value="THIOESTERASE 1/PROTEASE 1/LYSOPHOSPHOLIPASE L1"/>
    <property type="match status" value="1"/>
</dbReference>
<gene>
    <name evidence="2" type="ORF">C3Y92_17320</name>
</gene>
<name>A0A4P6HNR8_9BACT</name>
<dbReference type="PANTHER" id="PTHR30383:SF5">
    <property type="entry name" value="SGNH HYDROLASE-TYPE ESTERASE DOMAIN-CONTAINING PROTEIN"/>
    <property type="match status" value="1"/>
</dbReference>
<evidence type="ECO:0000259" key="1">
    <source>
        <dbReference type="Pfam" id="PF13472"/>
    </source>
</evidence>
<accession>A0A4P6HNR8</accession>
<dbReference type="Gene3D" id="3.40.50.1110">
    <property type="entry name" value="SGNH hydrolase"/>
    <property type="match status" value="1"/>
</dbReference>
<evidence type="ECO:0000313" key="3">
    <source>
        <dbReference type="Proteomes" id="UP000293296"/>
    </source>
</evidence>
<organism evidence="2 3">
    <name type="scientific">Solidesulfovibrio carbinolicus</name>
    <dbReference type="NCBI Taxonomy" id="296842"/>
    <lineage>
        <taxon>Bacteria</taxon>
        <taxon>Pseudomonadati</taxon>
        <taxon>Thermodesulfobacteriota</taxon>
        <taxon>Desulfovibrionia</taxon>
        <taxon>Desulfovibrionales</taxon>
        <taxon>Desulfovibrionaceae</taxon>
        <taxon>Solidesulfovibrio</taxon>
    </lineage>
</organism>
<dbReference type="Pfam" id="PF13472">
    <property type="entry name" value="Lipase_GDSL_2"/>
    <property type="match status" value="1"/>
</dbReference>
<dbReference type="InterPro" id="IPR013830">
    <property type="entry name" value="SGNH_hydro"/>
</dbReference>
<dbReference type="InterPro" id="IPR036514">
    <property type="entry name" value="SGNH_hydro_sf"/>
</dbReference>
<proteinExistence type="predicted"/>
<reference evidence="2 3" key="1">
    <citation type="submission" date="2018-02" db="EMBL/GenBank/DDBJ databases">
        <title>Genome sequence of Desulfovibrio carbinolicus DSM 3852.</title>
        <authorList>
            <person name="Wilbanks E."/>
            <person name="Skennerton C.T."/>
            <person name="Orphan V.J."/>
        </authorList>
    </citation>
    <scope>NUCLEOTIDE SEQUENCE [LARGE SCALE GENOMIC DNA]</scope>
    <source>
        <strain evidence="2 3">DSM 3852</strain>
    </source>
</reference>
<dbReference type="CDD" id="cd00229">
    <property type="entry name" value="SGNH_hydrolase"/>
    <property type="match status" value="1"/>
</dbReference>
<dbReference type="KEGG" id="dcb:C3Y92_17320"/>
<evidence type="ECO:0000313" key="2">
    <source>
        <dbReference type="EMBL" id="QAZ68897.1"/>
    </source>
</evidence>
<keyword evidence="3" id="KW-1185">Reference proteome</keyword>
<feature type="domain" description="SGNH hydrolase-type esterase" evidence="1">
    <location>
        <begin position="106"/>
        <end position="355"/>
    </location>
</feature>
<protein>
    <recommendedName>
        <fullName evidence="1">SGNH hydrolase-type esterase domain-containing protein</fullName>
    </recommendedName>
</protein>
<dbReference type="EMBL" id="CP026538">
    <property type="protein sequence ID" value="QAZ68897.1"/>
    <property type="molecule type" value="Genomic_DNA"/>
</dbReference>